<evidence type="ECO:0000256" key="3">
    <source>
        <dbReference type="ARBA" id="ARBA00022679"/>
    </source>
</evidence>
<comment type="caution">
    <text evidence="9">The sequence shown here is derived from an EMBL/GenBank/DDBJ whole genome shotgun (WGS) entry which is preliminary data.</text>
</comment>
<dbReference type="SUPFAM" id="SSF51445">
    <property type="entry name" value="(Trans)glycosidases"/>
    <property type="match status" value="1"/>
</dbReference>
<dbReference type="InterPro" id="IPR049171">
    <property type="entry name" value="GLGE_C"/>
</dbReference>
<evidence type="ECO:0000256" key="1">
    <source>
        <dbReference type="ARBA" id="ARBA00011738"/>
    </source>
</evidence>
<keyword evidence="10" id="KW-1185">Reference proteome</keyword>
<protein>
    <recommendedName>
        <fullName evidence="6">Alpha-1,4-glucan:maltose-1-phosphate maltosyltransferase</fullName>
        <shortName evidence="6">GMPMT</shortName>
        <ecNumber evidence="6">2.4.99.16</ecNumber>
    </recommendedName>
    <alternativeName>
        <fullName evidence="6">(1-&gt;4)-alpha-D-glucan:maltose-1-phosphate alpha-D-maltosyltransferase</fullName>
    </alternativeName>
</protein>
<evidence type="ECO:0000256" key="5">
    <source>
        <dbReference type="ARBA" id="ARBA00048735"/>
    </source>
</evidence>
<evidence type="ECO:0000256" key="2">
    <source>
        <dbReference type="ARBA" id="ARBA00022676"/>
    </source>
</evidence>
<dbReference type="OrthoDB" id="9805159at2"/>
<comment type="similarity">
    <text evidence="6">Belongs to the glycosyl hydrolase 13 family. GlgE subfamily.</text>
</comment>
<feature type="active site" description="Proton donor" evidence="6">
    <location>
        <position position="409"/>
    </location>
</feature>
<keyword evidence="3 6" id="KW-0808">Transferase</keyword>
<dbReference type="GO" id="GO:0016758">
    <property type="term" value="F:hexosyltransferase activity"/>
    <property type="evidence" value="ECO:0007669"/>
    <property type="project" value="UniProtKB-UniRule"/>
</dbReference>
<feature type="binding site" evidence="6">
    <location>
        <position position="249"/>
    </location>
    <ligand>
        <name>alpha-maltose 1-phosphate</name>
        <dbReference type="ChEBI" id="CHEBI:63576"/>
    </ligand>
</feature>
<feature type="binding site" evidence="6">
    <location>
        <position position="344"/>
    </location>
    <ligand>
        <name>alpha-maltose 1-phosphate</name>
        <dbReference type="ChEBI" id="CHEBI:63576"/>
    </ligand>
</feature>
<keyword evidence="4 6" id="KW-0119">Carbohydrate metabolism</keyword>
<dbReference type="RefSeq" id="WP_146900941.1">
    <property type="nucleotide sequence ID" value="NZ_BJYS01000028.1"/>
</dbReference>
<dbReference type="Gene3D" id="2.60.40.10">
    <property type="entry name" value="Immunoglobulins"/>
    <property type="match status" value="1"/>
</dbReference>
<feature type="binding site" evidence="6">
    <location>
        <position position="309"/>
    </location>
    <ligand>
        <name>alpha-maltose 1-phosphate</name>
        <dbReference type="ChEBI" id="CHEBI:63576"/>
    </ligand>
</feature>
<accession>A0A512B1T9</accession>
<sequence>MIDFEGKQRVVIQNVSPEIGCGQYLIKSALGQKVKVAADVFADGHDVVKAIVLYRPKGAETWQEVPMVFLLNDHWEASFMPESPGQYEFTVRGWIDHFGTWQYSLKKKFEADQDISSEIMIGVQLLEDSAGQASSEAAPKLAAWAAELKALHGPAAVQLGLSPEVTKFMYEHGERSNATTYQKIIRVDVERKKAQFSTWYEFFPRSAAQEPGKHGTFQDCERLLPRVADMGFDVLYFPPVHPIGRNHRKGLNNAVNANPGDPGSPWAIGAEEGGHKSIHPELGTVEDFRSLVQKAKELNIEIAMDLALQCAPDHPYVKEHPQWFKWRPDGTVQYAENPPKKYQDILPINFENEDWENLWQELKSIVDYWVAQGVTIFRVDNPHTKPFPFWEWLIRETRKEHPELIFLAEAFTRPRIMEQLGKIGFNQSYTYFTWRETQEEFKEYLTELTKTDRQYYYRPNFWPNTPDILPPHLVQGGEPAFIQRLLLAATLSSNYGLYGPVYEFGINEPVPGKEEYLDSEKYEVKHWDWNRETRVGEFIKLINTIRHENPALQETNNIILGEADNPQMLCYGKTTDDFSNQLLMVVNLDYRHPQKSMVKVPLKKLGIPEDKPYWVHDLISGAKYQWQGEWNFVELNPHLFPGHVFRVEYHPNRPGRKQPQDNQINSF</sequence>
<dbReference type="Gene3D" id="2.60.40.1180">
    <property type="entry name" value="Golgi alpha-mannosidase II"/>
    <property type="match status" value="1"/>
</dbReference>
<dbReference type="InterPro" id="IPR006047">
    <property type="entry name" value="GH13_cat_dom"/>
</dbReference>
<evidence type="ECO:0000313" key="9">
    <source>
        <dbReference type="EMBL" id="GEO05923.1"/>
    </source>
</evidence>
<gene>
    <name evidence="6 9" type="primary">glgE</name>
    <name evidence="9" type="ORF">AAE02nite_35870</name>
</gene>
<dbReference type="PANTHER" id="PTHR47786:SF2">
    <property type="entry name" value="GLYCOSYL HYDROLASE FAMILY 13 CATALYTIC DOMAIN-CONTAINING PROTEIN"/>
    <property type="match status" value="1"/>
</dbReference>
<evidence type="ECO:0000256" key="7">
    <source>
        <dbReference type="SAM" id="MobiDB-lite"/>
    </source>
</evidence>
<dbReference type="Gene3D" id="3.20.20.80">
    <property type="entry name" value="Glycosidases"/>
    <property type="match status" value="1"/>
</dbReference>
<feature type="domain" description="Glycosyl hydrolase family 13 catalytic" evidence="8">
    <location>
        <begin position="197"/>
        <end position="546"/>
    </location>
</feature>
<dbReference type="Pfam" id="PF11896">
    <property type="entry name" value="GlgE_dom_N_S"/>
    <property type="match status" value="1"/>
</dbReference>
<keyword evidence="2 6" id="KW-0328">Glycosyltransferase</keyword>
<feature type="active site" description="Nucleophile" evidence="6">
    <location>
        <position position="380"/>
    </location>
</feature>
<evidence type="ECO:0000313" key="10">
    <source>
        <dbReference type="Proteomes" id="UP000321532"/>
    </source>
</evidence>
<name>A0A512B1T9_9BACT</name>
<comment type="function">
    <text evidence="6">Maltosyltransferase that uses maltose 1-phosphate (M1P) as the sugar donor to elongate linear or branched alpha-(1-&gt;4)-glucans. Is involved in a branched alpha-glucan biosynthetic pathway from trehalose, together with TreS, Mak and GlgB.</text>
</comment>
<dbReference type="GO" id="GO:0004553">
    <property type="term" value="F:hydrolase activity, hydrolyzing O-glycosyl compounds"/>
    <property type="evidence" value="ECO:0007669"/>
    <property type="project" value="InterPro"/>
</dbReference>
<dbReference type="Pfam" id="PF21702">
    <property type="entry name" value="GLGE_C"/>
    <property type="match status" value="1"/>
</dbReference>
<organism evidence="9 10">
    <name type="scientific">Adhaeribacter aerolatus</name>
    <dbReference type="NCBI Taxonomy" id="670289"/>
    <lineage>
        <taxon>Bacteria</taxon>
        <taxon>Pseudomonadati</taxon>
        <taxon>Bacteroidota</taxon>
        <taxon>Cytophagia</taxon>
        <taxon>Cytophagales</taxon>
        <taxon>Hymenobacteraceae</taxon>
        <taxon>Adhaeribacter</taxon>
    </lineage>
</organism>
<dbReference type="AlphaFoldDB" id="A0A512B1T9"/>
<dbReference type="InterPro" id="IPR017853">
    <property type="entry name" value="GH"/>
</dbReference>
<dbReference type="SMART" id="SM00642">
    <property type="entry name" value="Aamy"/>
    <property type="match status" value="1"/>
</dbReference>
<dbReference type="InterPro" id="IPR013783">
    <property type="entry name" value="Ig-like_fold"/>
</dbReference>
<feature type="site" description="Transition state stabilizer" evidence="6">
    <location>
        <position position="467"/>
    </location>
</feature>
<dbReference type="Gene3D" id="1.20.58.80">
    <property type="entry name" value="Phosphotransferase system, lactose/cellobiose-type IIA subunit"/>
    <property type="match status" value="1"/>
</dbReference>
<comment type="catalytic activity">
    <reaction evidence="5 6">
        <text>alpha-maltose 1-phosphate + [(1-&gt;4)-alpha-D-glucosyl](n) = [(1-&gt;4)-alpha-D-glucosyl](n+2) + phosphate</text>
        <dbReference type="Rhea" id="RHEA:42692"/>
        <dbReference type="Rhea" id="RHEA-COMP:9584"/>
        <dbReference type="Rhea" id="RHEA-COMP:10183"/>
        <dbReference type="ChEBI" id="CHEBI:15444"/>
        <dbReference type="ChEBI" id="CHEBI:43474"/>
        <dbReference type="ChEBI" id="CHEBI:63576"/>
        <dbReference type="EC" id="2.4.99.16"/>
    </reaction>
</comment>
<evidence type="ECO:0000259" key="8">
    <source>
        <dbReference type="SMART" id="SM00642"/>
    </source>
</evidence>
<dbReference type="InterPro" id="IPR026585">
    <property type="entry name" value="GlgE"/>
</dbReference>
<feature type="binding site" evidence="6">
    <location>
        <begin position="521"/>
        <end position="522"/>
    </location>
    <ligand>
        <name>alpha-maltose 1-phosphate</name>
        <dbReference type="ChEBI" id="CHEBI:63576"/>
    </ligand>
</feature>
<feature type="binding site" evidence="6">
    <location>
        <position position="381"/>
    </location>
    <ligand>
        <name>alpha-maltose 1-phosphate</name>
        <dbReference type="ChEBI" id="CHEBI:63576"/>
    </ligand>
</feature>
<dbReference type="CDD" id="cd11344">
    <property type="entry name" value="AmyAc_GlgE_like"/>
    <property type="match status" value="1"/>
</dbReference>
<evidence type="ECO:0000256" key="4">
    <source>
        <dbReference type="ARBA" id="ARBA00023277"/>
    </source>
</evidence>
<evidence type="ECO:0000256" key="6">
    <source>
        <dbReference type="HAMAP-Rule" id="MF_02124"/>
    </source>
</evidence>
<proteinExistence type="inferred from homology"/>
<reference evidence="9 10" key="1">
    <citation type="submission" date="2019-07" db="EMBL/GenBank/DDBJ databases">
        <title>Whole genome shotgun sequence of Adhaeribacter aerolatus NBRC 106133.</title>
        <authorList>
            <person name="Hosoyama A."/>
            <person name="Uohara A."/>
            <person name="Ohji S."/>
            <person name="Ichikawa N."/>
        </authorList>
    </citation>
    <scope>NUCLEOTIDE SEQUENCE [LARGE SCALE GENOMIC DNA]</scope>
    <source>
        <strain evidence="9 10">NBRC 106133</strain>
    </source>
</reference>
<dbReference type="InterPro" id="IPR021828">
    <property type="entry name" value="GlgE_dom_N/S"/>
</dbReference>
<dbReference type="HAMAP" id="MF_02124">
    <property type="entry name" value="GlgE"/>
    <property type="match status" value="1"/>
</dbReference>
<dbReference type="Proteomes" id="UP000321532">
    <property type="component" value="Unassembled WGS sequence"/>
</dbReference>
<dbReference type="GO" id="GO:0030979">
    <property type="term" value="P:alpha-glucan biosynthetic process"/>
    <property type="evidence" value="ECO:0007669"/>
    <property type="project" value="UniProtKB-UniRule"/>
</dbReference>
<dbReference type="PANTHER" id="PTHR47786">
    <property type="entry name" value="ALPHA-1,4-GLUCAN:MALTOSE-1-PHOSPHATE MALTOSYLTRANSFERASE"/>
    <property type="match status" value="1"/>
</dbReference>
<comment type="subunit">
    <text evidence="1 6">Homodimer.</text>
</comment>
<dbReference type="InterPro" id="IPR013780">
    <property type="entry name" value="Glyco_hydro_b"/>
</dbReference>
<dbReference type="EMBL" id="BJYS01000028">
    <property type="protein sequence ID" value="GEO05923.1"/>
    <property type="molecule type" value="Genomic_DNA"/>
</dbReference>
<feature type="region of interest" description="Disordered" evidence="7">
    <location>
        <begin position="251"/>
        <end position="273"/>
    </location>
</feature>
<dbReference type="EC" id="2.4.99.16" evidence="6"/>